<accession>A0AAX4NY87</accession>
<gene>
    <name evidence="2" type="ORF">HKI87_01g05870</name>
</gene>
<proteinExistence type="predicted"/>
<dbReference type="Gene3D" id="3.40.50.1820">
    <property type="entry name" value="alpha/beta hydrolase"/>
    <property type="match status" value="1"/>
</dbReference>
<evidence type="ECO:0000313" key="3">
    <source>
        <dbReference type="Proteomes" id="UP001472866"/>
    </source>
</evidence>
<dbReference type="Proteomes" id="UP001472866">
    <property type="component" value="Chromosome 01"/>
</dbReference>
<feature type="region of interest" description="Disordered" evidence="1">
    <location>
        <begin position="1"/>
        <end position="31"/>
    </location>
</feature>
<evidence type="ECO:0000256" key="1">
    <source>
        <dbReference type="SAM" id="MobiDB-lite"/>
    </source>
</evidence>
<organism evidence="2 3">
    <name type="scientific">Chloropicon roscoffensis</name>
    <dbReference type="NCBI Taxonomy" id="1461544"/>
    <lineage>
        <taxon>Eukaryota</taxon>
        <taxon>Viridiplantae</taxon>
        <taxon>Chlorophyta</taxon>
        <taxon>Chloropicophyceae</taxon>
        <taxon>Chloropicales</taxon>
        <taxon>Chloropicaceae</taxon>
        <taxon>Chloropicon</taxon>
    </lineage>
</organism>
<dbReference type="PANTHER" id="PTHR47909:SF2">
    <property type="entry name" value="GPI INOSITOL-DEACYLASE"/>
    <property type="match status" value="1"/>
</dbReference>
<name>A0AAX4NY87_9CHLO</name>
<dbReference type="AlphaFoldDB" id="A0AAX4NY87"/>
<protein>
    <submittedName>
        <fullName evidence="2">Alpha/beta-hydrolase</fullName>
    </submittedName>
</protein>
<dbReference type="SUPFAM" id="SSF53474">
    <property type="entry name" value="alpha/beta-Hydrolases"/>
    <property type="match status" value="1"/>
</dbReference>
<dbReference type="InterPro" id="IPR029058">
    <property type="entry name" value="AB_hydrolase_fold"/>
</dbReference>
<reference evidence="2 3" key="1">
    <citation type="submission" date="2024-03" db="EMBL/GenBank/DDBJ databases">
        <title>Complete genome sequence of the green alga Chloropicon roscoffensis RCC1871.</title>
        <authorList>
            <person name="Lemieux C."/>
            <person name="Pombert J.-F."/>
            <person name="Otis C."/>
            <person name="Turmel M."/>
        </authorList>
    </citation>
    <scope>NUCLEOTIDE SEQUENCE [LARGE SCALE GENOMIC DNA]</scope>
    <source>
        <strain evidence="2 3">RCC1871</strain>
    </source>
</reference>
<dbReference type="EMBL" id="CP151501">
    <property type="protein sequence ID" value="WZN59062.1"/>
    <property type="molecule type" value="Genomic_DNA"/>
</dbReference>
<keyword evidence="3" id="KW-1185">Reference proteome</keyword>
<sequence>MARTDRVLASKKCPSRRRSVPARVQGTSQSGRQRSVIILPGLGNNAADYADLAANLHGDFQPSNVHVVDVARVDWLRNAAGLLDRNYWAGTLKPRPTVDWYLNKVKAKVDLVKESTGGGPISFVAHSAGGWLGRTYLVTVESPEDAGVDCFLSLGSPHTPPPKDVPGAIDQTRGILTWVNAETPGAFHEGVKYVTVCGQCIRGRRFDAEGATFEEKITGQGYKQVCGSADASGDGIVPSRAAHLSGALQINLEGVYHSPIGRGERKWYGDAVIVDEWLEHLHPKKK</sequence>
<dbReference type="PANTHER" id="PTHR47909">
    <property type="entry name" value="ALPHA/BETA-HYDROLASES SUPERFAMILY PROTEIN"/>
    <property type="match status" value="1"/>
</dbReference>
<evidence type="ECO:0000313" key="2">
    <source>
        <dbReference type="EMBL" id="WZN59062.1"/>
    </source>
</evidence>